<keyword evidence="3" id="KW-1185">Reference proteome</keyword>
<name>A0ABQ8DIK6_BRANA</name>
<reference evidence="2 3" key="1">
    <citation type="submission" date="2021-05" db="EMBL/GenBank/DDBJ databases">
        <title>Genome Assembly of Synthetic Allotetraploid Brassica napus Reveals Homoeologous Exchanges between Subgenomes.</title>
        <authorList>
            <person name="Davis J.T."/>
        </authorList>
    </citation>
    <scope>NUCLEOTIDE SEQUENCE [LARGE SCALE GENOMIC DNA]</scope>
    <source>
        <strain evidence="3">cv. Da-Ae</strain>
        <tissue evidence="2">Seedling</tissue>
    </source>
</reference>
<protein>
    <submittedName>
        <fullName evidence="2">Uncharacterized protein</fullName>
    </submittedName>
</protein>
<comment type="caution">
    <text evidence="2">The sequence shown here is derived from an EMBL/GenBank/DDBJ whole genome shotgun (WGS) entry which is preliminary data.</text>
</comment>
<feature type="non-terminal residue" evidence="2">
    <location>
        <position position="1"/>
    </location>
</feature>
<organism evidence="2 3">
    <name type="scientific">Brassica napus</name>
    <name type="common">Rape</name>
    <dbReference type="NCBI Taxonomy" id="3708"/>
    <lineage>
        <taxon>Eukaryota</taxon>
        <taxon>Viridiplantae</taxon>
        <taxon>Streptophyta</taxon>
        <taxon>Embryophyta</taxon>
        <taxon>Tracheophyta</taxon>
        <taxon>Spermatophyta</taxon>
        <taxon>Magnoliopsida</taxon>
        <taxon>eudicotyledons</taxon>
        <taxon>Gunneridae</taxon>
        <taxon>Pentapetalae</taxon>
        <taxon>rosids</taxon>
        <taxon>malvids</taxon>
        <taxon>Brassicales</taxon>
        <taxon>Brassicaceae</taxon>
        <taxon>Brassiceae</taxon>
        <taxon>Brassica</taxon>
    </lineage>
</organism>
<feature type="compositionally biased region" description="Basic and acidic residues" evidence="1">
    <location>
        <begin position="46"/>
        <end position="58"/>
    </location>
</feature>
<dbReference type="Proteomes" id="UP000824890">
    <property type="component" value="Unassembled WGS sequence"/>
</dbReference>
<evidence type="ECO:0000313" key="3">
    <source>
        <dbReference type="Proteomes" id="UP000824890"/>
    </source>
</evidence>
<evidence type="ECO:0000313" key="2">
    <source>
        <dbReference type="EMBL" id="KAH0928882.1"/>
    </source>
</evidence>
<feature type="compositionally biased region" description="Basic and acidic residues" evidence="1">
    <location>
        <begin position="87"/>
        <end position="104"/>
    </location>
</feature>
<feature type="compositionally biased region" description="Polar residues" evidence="1">
    <location>
        <begin position="105"/>
        <end position="114"/>
    </location>
</feature>
<accession>A0ABQ8DIK6</accession>
<gene>
    <name evidence="2" type="ORF">HID58_014609</name>
</gene>
<feature type="compositionally biased region" description="Polar residues" evidence="1">
    <location>
        <begin position="62"/>
        <end position="79"/>
    </location>
</feature>
<feature type="compositionally biased region" description="Basic and acidic residues" evidence="1">
    <location>
        <begin position="122"/>
        <end position="132"/>
    </location>
</feature>
<sequence>IITEKEREEREAMELEKSIDEYALLAMTDKMVDEDDLLDDMAELDEQNRDEVMEDGRIEAISQLSPERPSSTTNGTGAMTSKAAPQEVEKGEQRENNNRKKDQKNTQTLQQITTLGKRRGARSPDLKGHQGS</sequence>
<feature type="region of interest" description="Disordered" evidence="1">
    <location>
        <begin position="45"/>
        <end position="132"/>
    </location>
</feature>
<evidence type="ECO:0000256" key="1">
    <source>
        <dbReference type="SAM" id="MobiDB-lite"/>
    </source>
</evidence>
<proteinExistence type="predicted"/>
<dbReference type="EMBL" id="JAGKQM010000004">
    <property type="protein sequence ID" value="KAH0928882.1"/>
    <property type="molecule type" value="Genomic_DNA"/>
</dbReference>